<sequence>MSTKFSKNLSMQGWNLWKFLKGRKKLVITVIGLVGVKLAFDPELVGLLAGGAVFEGVWSMLEYYFKKV</sequence>
<proteinExistence type="predicted"/>
<feature type="non-terminal residue" evidence="1">
    <location>
        <position position="68"/>
    </location>
</feature>
<gene>
    <name evidence="1" type="ORF">LCGC14_2889520</name>
</gene>
<comment type="caution">
    <text evidence="1">The sequence shown here is derived from an EMBL/GenBank/DDBJ whole genome shotgun (WGS) entry which is preliminary data.</text>
</comment>
<protein>
    <submittedName>
        <fullName evidence="1">Uncharacterized protein</fullName>
    </submittedName>
</protein>
<dbReference type="EMBL" id="LAZR01056590">
    <property type="protein sequence ID" value="KKK73865.1"/>
    <property type="molecule type" value="Genomic_DNA"/>
</dbReference>
<evidence type="ECO:0000313" key="1">
    <source>
        <dbReference type="EMBL" id="KKK73865.1"/>
    </source>
</evidence>
<reference evidence="1" key="1">
    <citation type="journal article" date="2015" name="Nature">
        <title>Complex archaea that bridge the gap between prokaryotes and eukaryotes.</title>
        <authorList>
            <person name="Spang A."/>
            <person name="Saw J.H."/>
            <person name="Jorgensen S.L."/>
            <person name="Zaremba-Niedzwiedzka K."/>
            <person name="Martijn J."/>
            <person name="Lind A.E."/>
            <person name="van Eijk R."/>
            <person name="Schleper C."/>
            <person name="Guy L."/>
            <person name="Ettema T.J."/>
        </authorList>
    </citation>
    <scope>NUCLEOTIDE SEQUENCE</scope>
</reference>
<accession>A0A0F8YJK5</accession>
<dbReference type="AlphaFoldDB" id="A0A0F8YJK5"/>
<organism evidence="1">
    <name type="scientific">marine sediment metagenome</name>
    <dbReference type="NCBI Taxonomy" id="412755"/>
    <lineage>
        <taxon>unclassified sequences</taxon>
        <taxon>metagenomes</taxon>
        <taxon>ecological metagenomes</taxon>
    </lineage>
</organism>
<name>A0A0F8YJK5_9ZZZZ</name>